<protein>
    <submittedName>
        <fullName evidence="2">Uncharacterized protein</fullName>
    </submittedName>
</protein>
<keyword evidence="3" id="KW-1185">Reference proteome</keyword>
<dbReference type="AlphaFoldDB" id="A0A5B7DJJ3"/>
<gene>
    <name evidence="2" type="ORF">E2C01_014298</name>
</gene>
<name>A0A5B7DJJ3_PORTR</name>
<comment type="caution">
    <text evidence="2">The sequence shown here is derived from an EMBL/GenBank/DDBJ whole genome shotgun (WGS) entry which is preliminary data.</text>
</comment>
<accession>A0A5B7DJJ3</accession>
<evidence type="ECO:0000313" key="2">
    <source>
        <dbReference type="EMBL" id="MPC21315.1"/>
    </source>
</evidence>
<organism evidence="2 3">
    <name type="scientific">Portunus trituberculatus</name>
    <name type="common">Swimming crab</name>
    <name type="synonym">Neptunus trituberculatus</name>
    <dbReference type="NCBI Taxonomy" id="210409"/>
    <lineage>
        <taxon>Eukaryota</taxon>
        <taxon>Metazoa</taxon>
        <taxon>Ecdysozoa</taxon>
        <taxon>Arthropoda</taxon>
        <taxon>Crustacea</taxon>
        <taxon>Multicrustacea</taxon>
        <taxon>Malacostraca</taxon>
        <taxon>Eumalacostraca</taxon>
        <taxon>Eucarida</taxon>
        <taxon>Decapoda</taxon>
        <taxon>Pleocyemata</taxon>
        <taxon>Brachyura</taxon>
        <taxon>Eubrachyura</taxon>
        <taxon>Portunoidea</taxon>
        <taxon>Portunidae</taxon>
        <taxon>Portuninae</taxon>
        <taxon>Portunus</taxon>
    </lineage>
</organism>
<feature type="region of interest" description="Disordered" evidence="1">
    <location>
        <begin position="45"/>
        <end position="85"/>
    </location>
</feature>
<sequence length="85" mass="9885">MRGADSRDHSPRACSLERRGPQVKFTCRPELPRYQPYHYHQHHCPVPPLPPRTRTAVDPHQEEVEDEGEVVEKEKGEENTETCII</sequence>
<evidence type="ECO:0000256" key="1">
    <source>
        <dbReference type="SAM" id="MobiDB-lite"/>
    </source>
</evidence>
<dbReference type="Proteomes" id="UP000324222">
    <property type="component" value="Unassembled WGS sequence"/>
</dbReference>
<dbReference type="EMBL" id="VSRR010000964">
    <property type="protein sequence ID" value="MPC21315.1"/>
    <property type="molecule type" value="Genomic_DNA"/>
</dbReference>
<proteinExistence type="predicted"/>
<reference evidence="2 3" key="1">
    <citation type="submission" date="2019-05" db="EMBL/GenBank/DDBJ databases">
        <title>Another draft genome of Portunus trituberculatus and its Hox gene families provides insights of decapod evolution.</title>
        <authorList>
            <person name="Jeong J.-H."/>
            <person name="Song I."/>
            <person name="Kim S."/>
            <person name="Choi T."/>
            <person name="Kim D."/>
            <person name="Ryu S."/>
            <person name="Kim W."/>
        </authorList>
    </citation>
    <scope>NUCLEOTIDE SEQUENCE [LARGE SCALE GENOMIC DNA]</scope>
    <source>
        <tissue evidence="2">Muscle</tissue>
    </source>
</reference>
<evidence type="ECO:0000313" key="3">
    <source>
        <dbReference type="Proteomes" id="UP000324222"/>
    </source>
</evidence>